<comment type="catalytic activity">
    <reaction evidence="10">
        <text>L-threonyl-[protein] + ATP = O-phospho-L-threonyl-[protein] + ADP + H(+)</text>
        <dbReference type="Rhea" id="RHEA:46608"/>
        <dbReference type="Rhea" id="RHEA-COMP:11060"/>
        <dbReference type="Rhea" id="RHEA-COMP:11605"/>
        <dbReference type="ChEBI" id="CHEBI:15378"/>
        <dbReference type="ChEBI" id="CHEBI:30013"/>
        <dbReference type="ChEBI" id="CHEBI:30616"/>
        <dbReference type="ChEBI" id="CHEBI:61977"/>
        <dbReference type="ChEBI" id="CHEBI:456216"/>
        <dbReference type="EC" id="2.7.11.1"/>
    </reaction>
</comment>
<evidence type="ECO:0000256" key="2">
    <source>
        <dbReference type="ARBA" id="ARBA00012513"/>
    </source>
</evidence>
<dbReference type="FunFam" id="3.30.200.20:FF:000550">
    <property type="entry name" value="Serine/threonine-protein kinase greatwall"/>
    <property type="match status" value="1"/>
</dbReference>
<comment type="caution">
    <text evidence="16">The sequence shown here is derived from an EMBL/GenBank/DDBJ whole genome shotgun (WGS) entry which is preliminary data.</text>
</comment>
<keyword evidence="17" id="KW-1185">Reference proteome</keyword>
<reference evidence="16" key="1">
    <citation type="submission" date="2018-11" db="EMBL/GenBank/DDBJ databases">
        <authorList>
            <person name="Alioto T."/>
            <person name="Alioto T."/>
        </authorList>
    </citation>
    <scope>NUCLEOTIDE SEQUENCE</scope>
</reference>
<dbReference type="InterPro" id="IPR011009">
    <property type="entry name" value="Kinase-like_dom_sf"/>
</dbReference>
<keyword evidence="13" id="KW-0812">Transmembrane</keyword>
<dbReference type="OrthoDB" id="162894at2759"/>
<evidence type="ECO:0000256" key="13">
    <source>
        <dbReference type="SAM" id="Phobius"/>
    </source>
</evidence>
<feature type="compositionally biased region" description="Basic and acidic residues" evidence="12">
    <location>
        <begin position="671"/>
        <end position="687"/>
    </location>
</feature>
<dbReference type="EMBL" id="UYJE01010116">
    <property type="protein sequence ID" value="VDI79815.1"/>
    <property type="molecule type" value="Genomic_DNA"/>
</dbReference>
<dbReference type="GO" id="GO:0035556">
    <property type="term" value="P:intracellular signal transduction"/>
    <property type="evidence" value="ECO:0007669"/>
    <property type="project" value="TreeGrafter"/>
</dbReference>
<evidence type="ECO:0000256" key="10">
    <source>
        <dbReference type="ARBA" id="ARBA00047899"/>
    </source>
</evidence>
<name>A0A8B6HII3_MYTGA</name>
<dbReference type="Gene3D" id="1.10.510.10">
    <property type="entry name" value="Transferase(Phosphotransferase) domain 1"/>
    <property type="match status" value="2"/>
</dbReference>
<accession>A0A8B6HII3</accession>
<dbReference type="FunFam" id="1.10.510.10:FF:000604">
    <property type="entry name" value="AGC protein kinase"/>
    <property type="match status" value="1"/>
</dbReference>
<evidence type="ECO:0000313" key="16">
    <source>
        <dbReference type="EMBL" id="VDI79815.1"/>
    </source>
</evidence>
<feature type="domain" description="Protein kinase" evidence="14">
    <location>
        <begin position="250"/>
        <end position="1075"/>
    </location>
</feature>
<comment type="similarity">
    <text evidence="1">Belongs to the protein kinase superfamily. AGC Ser/Thr protein kinase family.</text>
</comment>
<comment type="catalytic activity">
    <reaction evidence="11">
        <text>L-seryl-[protein] + ATP = O-phospho-L-seryl-[protein] + ADP + H(+)</text>
        <dbReference type="Rhea" id="RHEA:17989"/>
        <dbReference type="Rhea" id="RHEA-COMP:9863"/>
        <dbReference type="Rhea" id="RHEA-COMP:11604"/>
        <dbReference type="ChEBI" id="CHEBI:15378"/>
        <dbReference type="ChEBI" id="CHEBI:29999"/>
        <dbReference type="ChEBI" id="CHEBI:30616"/>
        <dbReference type="ChEBI" id="CHEBI:83421"/>
        <dbReference type="ChEBI" id="CHEBI:456216"/>
        <dbReference type="EC" id="2.7.11.1"/>
    </reaction>
</comment>
<feature type="transmembrane region" description="Helical" evidence="13">
    <location>
        <begin position="82"/>
        <end position="104"/>
    </location>
</feature>
<keyword evidence="5 16" id="KW-0808">Transferase</keyword>
<organism evidence="16 17">
    <name type="scientific">Mytilus galloprovincialis</name>
    <name type="common">Mediterranean mussel</name>
    <dbReference type="NCBI Taxonomy" id="29158"/>
    <lineage>
        <taxon>Eukaryota</taxon>
        <taxon>Metazoa</taxon>
        <taxon>Spiralia</taxon>
        <taxon>Lophotrochozoa</taxon>
        <taxon>Mollusca</taxon>
        <taxon>Bivalvia</taxon>
        <taxon>Autobranchia</taxon>
        <taxon>Pteriomorphia</taxon>
        <taxon>Mytilida</taxon>
        <taxon>Mytiloidea</taxon>
        <taxon>Mytilidae</taxon>
        <taxon>Mytilinae</taxon>
        <taxon>Mytilus</taxon>
    </lineage>
</organism>
<dbReference type="AlphaFoldDB" id="A0A8B6HII3"/>
<evidence type="ECO:0000256" key="6">
    <source>
        <dbReference type="ARBA" id="ARBA00022741"/>
    </source>
</evidence>
<dbReference type="EC" id="2.7.11.1" evidence="2"/>
<evidence type="ECO:0000256" key="5">
    <source>
        <dbReference type="ARBA" id="ARBA00022679"/>
    </source>
</evidence>
<evidence type="ECO:0000256" key="8">
    <source>
        <dbReference type="ARBA" id="ARBA00022840"/>
    </source>
</evidence>
<dbReference type="PANTHER" id="PTHR24356">
    <property type="entry name" value="SERINE/THREONINE-PROTEIN KINASE"/>
    <property type="match status" value="1"/>
</dbReference>
<dbReference type="SMART" id="SM00220">
    <property type="entry name" value="S_TKc"/>
    <property type="match status" value="1"/>
</dbReference>
<keyword evidence="4" id="KW-0723">Serine/threonine-protein kinase</keyword>
<keyword evidence="13" id="KW-0472">Membrane</keyword>
<dbReference type="PROSITE" id="PS00108">
    <property type="entry name" value="PROTEIN_KINASE_ST"/>
    <property type="match status" value="1"/>
</dbReference>
<evidence type="ECO:0000256" key="12">
    <source>
        <dbReference type="SAM" id="MobiDB-lite"/>
    </source>
</evidence>
<keyword evidence="13" id="KW-1133">Transmembrane helix</keyword>
<dbReference type="InterPro" id="IPR000961">
    <property type="entry name" value="AGC-kinase_C"/>
</dbReference>
<evidence type="ECO:0000256" key="7">
    <source>
        <dbReference type="ARBA" id="ARBA00022777"/>
    </source>
</evidence>
<protein>
    <recommendedName>
        <fullName evidence="3">Serine/threonine-protein kinase greatwall</fullName>
        <ecNumber evidence="2">2.7.11.1</ecNumber>
    </recommendedName>
    <alternativeName>
        <fullName evidence="9">Microtubule-associated serine/threonine-protein kinase-like</fullName>
    </alternativeName>
</protein>
<evidence type="ECO:0000256" key="11">
    <source>
        <dbReference type="ARBA" id="ARBA00048679"/>
    </source>
</evidence>
<dbReference type="FunFam" id="1.10.510.10:FF:000278">
    <property type="entry name" value="serine/threonine-protein kinase greatwall isoform X1"/>
    <property type="match status" value="1"/>
</dbReference>
<dbReference type="SUPFAM" id="SSF56112">
    <property type="entry name" value="Protein kinase-like (PK-like)"/>
    <property type="match status" value="1"/>
</dbReference>
<keyword evidence="6" id="KW-0547">Nucleotide-binding</keyword>
<dbReference type="GO" id="GO:0005524">
    <property type="term" value="F:ATP binding"/>
    <property type="evidence" value="ECO:0007669"/>
    <property type="project" value="UniProtKB-KW"/>
</dbReference>
<feature type="domain" description="AGC-kinase C-terminal" evidence="15">
    <location>
        <begin position="1076"/>
        <end position="1119"/>
    </location>
</feature>
<dbReference type="PROSITE" id="PS51285">
    <property type="entry name" value="AGC_KINASE_CTER"/>
    <property type="match status" value="1"/>
</dbReference>
<dbReference type="InterPro" id="IPR000719">
    <property type="entry name" value="Prot_kinase_dom"/>
</dbReference>
<evidence type="ECO:0000313" key="17">
    <source>
        <dbReference type="Proteomes" id="UP000596742"/>
    </source>
</evidence>
<dbReference type="InterPro" id="IPR008271">
    <property type="entry name" value="Ser/Thr_kinase_AS"/>
</dbReference>
<evidence type="ECO:0000256" key="3">
    <source>
        <dbReference type="ARBA" id="ARBA00022148"/>
    </source>
</evidence>
<dbReference type="PROSITE" id="PS50011">
    <property type="entry name" value="PROTEIN_KINASE_DOM"/>
    <property type="match status" value="1"/>
</dbReference>
<dbReference type="Proteomes" id="UP000596742">
    <property type="component" value="Unassembled WGS sequence"/>
</dbReference>
<gene>
    <name evidence="16" type="ORF">MGAL_10B001208</name>
</gene>
<evidence type="ECO:0000259" key="15">
    <source>
        <dbReference type="PROSITE" id="PS51285"/>
    </source>
</evidence>
<feature type="region of interest" description="Disordered" evidence="12">
    <location>
        <begin position="443"/>
        <end position="465"/>
    </location>
</feature>
<dbReference type="GO" id="GO:0005634">
    <property type="term" value="C:nucleus"/>
    <property type="evidence" value="ECO:0007669"/>
    <property type="project" value="TreeGrafter"/>
</dbReference>
<dbReference type="GO" id="GO:0004674">
    <property type="term" value="F:protein serine/threonine kinase activity"/>
    <property type="evidence" value="ECO:0007669"/>
    <property type="project" value="UniProtKB-KW"/>
</dbReference>
<evidence type="ECO:0000256" key="9">
    <source>
        <dbReference type="ARBA" id="ARBA00033099"/>
    </source>
</evidence>
<evidence type="ECO:0000256" key="4">
    <source>
        <dbReference type="ARBA" id="ARBA00022527"/>
    </source>
</evidence>
<feature type="region of interest" description="Disordered" evidence="12">
    <location>
        <begin position="650"/>
        <end position="694"/>
    </location>
</feature>
<evidence type="ECO:0000256" key="1">
    <source>
        <dbReference type="ARBA" id="ARBA00009903"/>
    </source>
</evidence>
<proteinExistence type="inferred from homology"/>
<dbReference type="PANTHER" id="PTHR24356:SF1">
    <property type="entry name" value="SERINE_THREONINE-PROTEIN KINASE GREATWALL"/>
    <property type="match status" value="1"/>
</dbReference>
<keyword evidence="7 16" id="KW-0418">Kinase</keyword>
<sequence>MQKSFREIYVSAEVRRIHMTKKRPAKGLQALASGTLALARCHTVLDKTEQELEHAIERENRAPKTTIERIQMKGEKLIHTKPVLLCVVLLNIIDCILVLGELVLDMYYIKALMESHDDVTHTFISEMKMLYPNVLYNIGKSDIEPLYDNILHAQIGWDNFTMAHGRSLSAENITELSLQHTIVKRGTELPSHIDEFIIDRINHTHFHNSRHVEEHPIEEVLAHAFHKASISILCILAVETKHTPTDIEDFDFIKPISRGAFGKVFLGCKKIDRNKIYAIKVMKKADMVQKNLGDQVLAERDAMAQATSLFIVHLFYSLQSKQNIYLVMEYLIGGDVKSLLGIYGFFDEDMAMLFAAEVTLALEYLNSRGIIHRDLKPDNMLIDRKGHIKLTDFGLSKVNLDVDKIGIDVTKTPLPTNYKSRRDYYRTPGQILSLKSNLGFSNQQTPVRSSVSSLDTPASYNNRRNHLNDIRHSPLISKKRLSIRDRLVSSARRSSLARLTPPVKSLTPTLQESLNWSTHASSDFSFSRKESSRLSSLISEGKSKGSFRDLKRQPLSLSHILNNSSIAETSDDSVFNSSVSINISCVSDTSIEEVFHTCMKENTENCACQSHLKIPSRQESELDDTPQMHRTDEAVWNSYAARNLRSMRYGSYSEDSDDSEGNSHKNAASTDVKKETEPEISLKKELEDANQSSNAETSFYSYHSDNENGDIEHIQIQEKKTLSRKRSFVCLDKSPCLKHSSSNSGLTQEINILSLYGDEHRFKRSNSGNSEILAITEMRQCESDSRNYRDFAGFTGEHMHSSFLQKADSCDNRNGDPNCSETNNDSQVLEHMHVDSHETMDVQVNKSPHAIFSISISSDEDDDDEDLKTQEKTEMVKKTTPVKMTRFCSTNKFLSDNRSFSSFKFSSGMSGLPCTPESNGKQKMHQTPLFKTPGNCMTTPGMLKTPGQLRTPAAGLLKTPYRTPKSVRRGRPPCTERILGTPDYLAPEILKQEPHGKPVDWWALGVCLFEFLTGVPPFNDETPDLVFRNILSRDVPWPDEDEAMSKHAHQAIDNLLTMDPRKRPTAKDVKKMAYFRDLDWNKLLEMEPAFVPQPEDETDTTYFEARNTMQHLVVSGVDF</sequence>
<keyword evidence="8" id="KW-0067">ATP-binding</keyword>
<evidence type="ECO:0000259" key="14">
    <source>
        <dbReference type="PROSITE" id="PS50011"/>
    </source>
</evidence>
<dbReference type="Gene3D" id="3.30.200.20">
    <property type="entry name" value="Phosphorylase Kinase, domain 1"/>
    <property type="match status" value="1"/>
</dbReference>
<dbReference type="InterPro" id="IPR050236">
    <property type="entry name" value="Ser_Thr_kinase_AGC"/>
</dbReference>
<feature type="compositionally biased region" description="Polar residues" evidence="12">
    <location>
        <begin position="443"/>
        <end position="462"/>
    </location>
</feature>
<dbReference type="Pfam" id="PF00069">
    <property type="entry name" value="Pkinase"/>
    <property type="match status" value="2"/>
</dbReference>